<evidence type="ECO:0000259" key="1">
    <source>
        <dbReference type="Pfam" id="PF00534"/>
    </source>
</evidence>
<dbReference type="EMBL" id="JANUAU010000009">
    <property type="protein sequence ID" value="MCS3678780.1"/>
    <property type="molecule type" value="Genomic_DNA"/>
</dbReference>
<evidence type="ECO:0000259" key="2">
    <source>
        <dbReference type="Pfam" id="PF13579"/>
    </source>
</evidence>
<evidence type="ECO:0000313" key="4">
    <source>
        <dbReference type="Proteomes" id="UP001155027"/>
    </source>
</evidence>
<dbReference type="Proteomes" id="UP001155027">
    <property type="component" value="Unassembled WGS sequence"/>
</dbReference>
<dbReference type="InterPro" id="IPR001296">
    <property type="entry name" value="Glyco_trans_1"/>
</dbReference>
<proteinExistence type="predicted"/>
<gene>
    <name evidence="3" type="ORF">GGP71_002721</name>
</gene>
<sequence length="428" mass="47274">MDDRPSILFINQHYWPDCAATALMLTDLAEYLAEQGVDVHVLCSRGHYLSGAMEVPAEETHNGVHIHRVRATAFGRETTLGRLTDYASFFASTLRRVLAGPAYDYIIPLTTPPLLPLVGAIARRVRGQAYGIWSMDLHPDAEVAAGMFAEDGLPARMLHALNNAGYRHADFVVDLGTYMKRRLRDKGVAGDRLHTIPVWNRKDDVTPLPHADNPLRTELGLEGKFVVMYSGNAGVAHRFEEVLATMKRLDGHPDIEFVFVGEGPKKYRIQSFADRHALSNFRYLPYFPREDLEHSLPMADVHLMTLREEMAGIAVPGKLYGIMAAGRPALMVGPEASEPGETIQISDAGRVVDPSQTDTPAQALQDTLLSLYRDDALRTALGQNGREAFLEHFEREVCCRKWASLFGSRLNGGSEVGASPQKEAVVGS</sequence>
<accession>A0A9X2TCU7</accession>
<comment type="caution">
    <text evidence="3">The sequence shown here is derived from an EMBL/GenBank/DDBJ whole genome shotgun (WGS) entry which is preliminary data.</text>
</comment>
<dbReference type="Pfam" id="PF13579">
    <property type="entry name" value="Glyco_trans_4_4"/>
    <property type="match status" value="1"/>
</dbReference>
<dbReference type="PANTHER" id="PTHR45947">
    <property type="entry name" value="SULFOQUINOVOSYL TRANSFERASE SQD2"/>
    <property type="match status" value="1"/>
</dbReference>
<dbReference type="Pfam" id="PF00534">
    <property type="entry name" value="Glycos_transf_1"/>
    <property type="match status" value="1"/>
</dbReference>
<dbReference type="RefSeq" id="WP_259080822.1">
    <property type="nucleotide sequence ID" value="NZ_JANUAU010000009.1"/>
</dbReference>
<feature type="domain" description="Glycosyl transferase family 1" evidence="1">
    <location>
        <begin position="220"/>
        <end position="387"/>
    </location>
</feature>
<dbReference type="SUPFAM" id="SSF53756">
    <property type="entry name" value="UDP-Glycosyltransferase/glycogen phosphorylase"/>
    <property type="match status" value="1"/>
</dbReference>
<evidence type="ECO:0000313" key="3">
    <source>
        <dbReference type="EMBL" id="MCS3678780.1"/>
    </source>
</evidence>
<dbReference type="Gene3D" id="3.40.50.2000">
    <property type="entry name" value="Glycogen Phosphorylase B"/>
    <property type="match status" value="2"/>
</dbReference>
<organism evidence="3 4">
    <name type="scientific">Salinibacter ruber</name>
    <dbReference type="NCBI Taxonomy" id="146919"/>
    <lineage>
        <taxon>Bacteria</taxon>
        <taxon>Pseudomonadati</taxon>
        <taxon>Rhodothermota</taxon>
        <taxon>Rhodothermia</taxon>
        <taxon>Rhodothermales</taxon>
        <taxon>Salinibacteraceae</taxon>
        <taxon>Salinibacter</taxon>
    </lineage>
</organism>
<dbReference type="GO" id="GO:0016758">
    <property type="term" value="F:hexosyltransferase activity"/>
    <property type="evidence" value="ECO:0007669"/>
    <property type="project" value="TreeGrafter"/>
</dbReference>
<dbReference type="PANTHER" id="PTHR45947:SF3">
    <property type="entry name" value="SULFOQUINOVOSYL TRANSFERASE SQD2"/>
    <property type="match status" value="1"/>
</dbReference>
<name>A0A9X2TCU7_9BACT</name>
<reference evidence="3" key="1">
    <citation type="submission" date="2022-08" db="EMBL/GenBank/DDBJ databases">
        <title>Genomic Encyclopedia of Type Strains, Phase V (KMG-V): Genome sequencing to study the core and pangenomes of soil and plant-associated prokaryotes.</title>
        <authorList>
            <person name="Whitman W."/>
        </authorList>
    </citation>
    <scope>NUCLEOTIDE SEQUENCE</scope>
    <source>
        <strain evidence="3">0</strain>
    </source>
</reference>
<dbReference type="AlphaFoldDB" id="A0A9X2TCU7"/>
<dbReference type="CDD" id="cd03794">
    <property type="entry name" value="GT4_WbuB-like"/>
    <property type="match status" value="1"/>
</dbReference>
<dbReference type="InterPro" id="IPR028098">
    <property type="entry name" value="Glyco_trans_4-like_N"/>
</dbReference>
<dbReference type="InterPro" id="IPR050194">
    <property type="entry name" value="Glycosyltransferase_grp1"/>
</dbReference>
<feature type="domain" description="Glycosyltransferase subfamily 4-like N-terminal" evidence="2">
    <location>
        <begin position="25"/>
        <end position="199"/>
    </location>
</feature>
<protein>
    <submittedName>
        <fullName evidence="3">Glycosyltransferase involved in cell wall biosynthesis</fullName>
    </submittedName>
</protein>